<evidence type="ECO:0000256" key="2">
    <source>
        <dbReference type="SAM" id="MobiDB-lite"/>
    </source>
</evidence>
<dbReference type="OrthoDB" id="21254at2759"/>
<dbReference type="STRING" id="38488.A0A4Y8CIK3"/>
<dbReference type="PANTHER" id="PTHR11842:SF10">
    <property type="entry name" value="MITOTIC SPINDLE ASSEMBLY CHECKPOINT PROTEIN MAD2B"/>
    <property type="match status" value="1"/>
</dbReference>
<dbReference type="InterPro" id="IPR036570">
    <property type="entry name" value="HORMA_dom_sf"/>
</dbReference>
<evidence type="ECO:0008006" key="5">
    <source>
        <dbReference type="Google" id="ProtNLM"/>
    </source>
</evidence>
<feature type="region of interest" description="Disordered" evidence="2">
    <location>
        <begin position="128"/>
        <end position="147"/>
    </location>
</feature>
<organism evidence="3 4">
    <name type="scientific">Botryotinia calthae</name>
    <dbReference type="NCBI Taxonomy" id="38488"/>
    <lineage>
        <taxon>Eukaryota</taxon>
        <taxon>Fungi</taxon>
        <taxon>Dikarya</taxon>
        <taxon>Ascomycota</taxon>
        <taxon>Pezizomycotina</taxon>
        <taxon>Leotiomycetes</taxon>
        <taxon>Helotiales</taxon>
        <taxon>Sclerotiniaceae</taxon>
        <taxon>Botryotinia</taxon>
    </lineage>
</organism>
<dbReference type="EMBL" id="PHWZ01000607">
    <property type="protein sequence ID" value="TEY34827.1"/>
    <property type="molecule type" value="Genomic_DNA"/>
</dbReference>
<dbReference type="AlphaFoldDB" id="A0A4Y8CIK3"/>
<comment type="caution">
    <text evidence="3">The sequence shown here is derived from an EMBL/GenBank/DDBJ whole genome shotgun (WGS) entry which is preliminary data.</text>
</comment>
<sequence length="328" mass="36254">MELRYLVYYCHIPPAQVPTILYQVALNQQALHLFRKVTHAQLDNRPSIHNASTPSTSQYPSLTTHAPPLLPHSFNPHNLTRTRVPQNRHPELCAYINSCVSAITPHLQAGTINTVSLVIYSDSPPRVAPSSSPANISSTPTGPYPSSSPSVQILERYIFNLSSFPSIPFNERFTFLEGRAPADINAIRNIDVEEELRACLRKLAYSASKLEDLKNPEECTWGVVMEMKEDDGEGNAPIGHPQRWEPAVAELQIPPGGATDMKGKGKARDDEAETRKESRVGKARGGIKSTAIRAVEVGDFIMEAWIEEGKAKFEGKGGEKERQESGFE</sequence>
<comment type="similarity">
    <text evidence="1">Belongs to the MAD2 family.</text>
</comment>
<evidence type="ECO:0000313" key="4">
    <source>
        <dbReference type="Proteomes" id="UP000297299"/>
    </source>
</evidence>
<feature type="compositionally biased region" description="Basic and acidic residues" evidence="2">
    <location>
        <begin position="261"/>
        <end position="280"/>
    </location>
</feature>
<evidence type="ECO:0000313" key="3">
    <source>
        <dbReference type="EMBL" id="TEY34827.1"/>
    </source>
</evidence>
<dbReference type="SUPFAM" id="SSF56019">
    <property type="entry name" value="The spindle assembly checkpoint protein mad2"/>
    <property type="match status" value="1"/>
</dbReference>
<reference evidence="3 4" key="1">
    <citation type="submission" date="2017-11" db="EMBL/GenBank/DDBJ databases">
        <title>Comparative genomics of Botrytis spp.</title>
        <authorList>
            <person name="Valero-Jimenez C.A."/>
            <person name="Tapia P."/>
            <person name="Veloso J."/>
            <person name="Silva-Moreno E."/>
            <person name="Staats M."/>
            <person name="Valdes J.H."/>
            <person name="Van Kan J.A.L."/>
        </authorList>
    </citation>
    <scope>NUCLEOTIDE SEQUENCE [LARGE SCALE GENOMIC DNA]</scope>
    <source>
        <strain evidence="3 4">MUCL2830</strain>
    </source>
</reference>
<evidence type="ECO:0000256" key="1">
    <source>
        <dbReference type="ARBA" id="ARBA00010348"/>
    </source>
</evidence>
<dbReference type="PANTHER" id="PTHR11842">
    <property type="entry name" value="MITOTIC SPINDLE ASSEMBLY CHECKPOINT PROTEIN MAD2"/>
    <property type="match status" value="1"/>
</dbReference>
<gene>
    <name evidence="3" type="ORF">BOTCAL_0610g00030</name>
</gene>
<feature type="region of interest" description="Disordered" evidence="2">
    <location>
        <begin position="253"/>
        <end position="285"/>
    </location>
</feature>
<dbReference type="InterPro" id="IPR045091">
    <property type="entry name" value="Mad2-like"/>
</dbReference>
<accession>A0A4Y8CIK3</accession>
<proteinExistence type="inferred from homology"/>
<name>A0A4Y8CIK3_9HELO</name>
<dbReference type="GO" id="GO:0016035">
    <property type="term" value="C:zeta DNA polymerase complex"/>
    <property type="evidence" value="ECO:0007669"/>
    <property type="project" value="TreeGrafter"/>
</dbReference>
<protein>
    <recommendedName>
        <fullName evidence="5">HORMA domain-containing protein</fullName>
    </recommendedName>
</protein>
<keyword evidence="4" id="KW-1185">Reference proteome</keyword>
<dbReference type="Proteomes" id="UP000297299">
    <property type="component" value="Unassembled WGS sequence"/>
</dbReference>
<dbReference type="Gene3D" id="3.30.900.10">
    <property type="entry name" value="HORMA domain"/>
    <property type="match status" value="1"/>
</dbReference>